<dbReference type="NCBIfam" id="TIGR00093">
    <property type="entry name" value="pseudouridine synthase"/>
    <property type="match status" value="1"/>
</dbReference>
<evidence type="ECO:0000259" key="5">
    <source>
        <dbReference type="SMART" id="SM00363"/>
    </source>
</evidence>
<evidence type="ECO:0000256" key="1">
    <source>
        <dbReference type="ARBA" id="ARBA00008348"/>
    </source>
</evidence>
<dbReference type="SUPFAM" id="SSF55120">
    <property type="entry name" value="Pseudouridine synthase"/>
    <property type="match status" value="1"/>
</dbReference>
<dbReference type="SUPFAM" id="SSF55174">
    <property type="entry name" value="Alpha-L RNA-binding motif"/>
    <property type="match status" value="1"/>
</dbReference>
<evidence type="ECO:0000256" key="3">
    <source>
        <dbReference type="PROSITE-ProRule" id="PRU00182"/>
    </source>
</evidence>
<proteinExistence type="inferred from homology"/>
<reference evidence="6 7" key="1">
    <citation type="submission" date="2023-02" db="EMBL/GenBank/DDBJ databases">
        <title>Genome sequence of Lacticaseibacillus sp. KACC 23028.</title>
        <authorList>
            <person name="Kim S."/>
            <person name="Heo J."/>
            <person name="Kwon S.-W."/>
        </authorList>
    </citation>
    <scope>NUCLEOTIDE SEQUENCE [LARGE SCALE GENOMIC DNA]</scope>
    <source>
        <strain evidence="6 7">KACC 23028</strain>
    </source>
</reference>
<name>A0ABY7WN10_9LACO</name>
<feature type="domain" description="RNA-binding S4" evidence="5">
    <location>
        <begin position="4"/>
        <end position="67"/>
    </location>
</feature>
<evidence type="ECO:0000313" key="7">
    <source>
        <dbReference type="Proteomes" id="UP001220377"/>
    </source>
</evidence>
<evidence type="ECO:0000256" key="2">
    <source>
        <dbReference type="ARBA" id="ARBA00023235"/>
    </source>
</evidence>
<dbReference type="CDD" id="cd02870">
    <property type="entry name" value="PseudoU_synth_RsuA_like"/>
    <property type="match status" value="1"/>
</dbReference>
<accession>A0ABY7WN10</accession>
<dbReference type="Pfam" id="PF01479">
    <property type="entry name" value="S4"/>
    <property type="match status" value="1"/>
</dbReference>
<dbReference type="EMBL" id="CP117884">
    <property type="protein sequence ID" value="WDF81598.1"/>
    <property type="molecule type" value="Genomic_DNA"/>
</dbReference>
<dbReference type="InterPro" id="IPR020103">
    <property type="entry name" value="PsdUridine_synth_cat_dom_sf"/>
</dbReference>
<keyword evidence="7" id="KW-1185">Reference proteome</keyword>
<sequence length="241" mass="26735">MAEERLQKVIAHAGVASRRKAEDLITSGHVTVNGALVTELGTKVDDSDKVVVDGAPLIREMKQYFLLYKPRGVITAVSDNKGRKVVNDFFDDIHERLYPVGRLDYDTSGLIIMTNDGDFANMMMHPKFHIDKRYVAKVKGVPKGIELMPLRNGITIDGRKLAKAKAAVISRDKTKQTAIVELTIHQGLNHQVKKMLKAVGFPVLKLSRVGFGFLTLDGLQPGDYRKLSHNEIYQLKEAAGA</sequence>
<dbReference type="InterPro" id="IPR050343">
    <property type="entry name" value="RsuA_PseudoU_synthase"/>
</dbReference>
<dbReference type="EC" id="5.4.99.-" evidence="4"/>
<gene>
    <name evidence="6" type="ORF">PQ472_06585</name>
</gene>
<dbReference type="Gene3D" id="3.30.70.1560">
    <property type="entry name" value="Alpha-L RNA-binding motif"/>
    <property type="match status" value="1"/>
</dbReference>
<dbReference type="InterPro" id="IPR036986">
    <property type="entry name" value="S4_RNA-bd_sf"/>
</dbReference>
<dbReference type="PROSITE" id="PS50889">
    <property type="entry name" value="S4"/>
    <property type="match status" value="1"/>
</dbReference>
<dbReference type="PANTHER" id="PTHR47683:SF2">
    <property type="entry name" value="RNA-BINDING S4 DOMAIN-CONTAINING PROTEIN"/>
    <property type="match status" value="1"/>
</dbReference>
<dbReference type="CDD" id="cd00165">
    <property type="entry name" value="S4"/>
    <property type="match status" value="1"/>
</dbReference>
<dbReference type="InterPro" id="IPR000748">
    <property type="entry name" value="PsdUridine_synth_RsuA/RluB/E/F"/>
</dbReference>
<keyword evidence="2 4" id="KW-0413">Isomerase</keyword>
<dbReference type="InterPro" id="IPR020094">
    <property type="entry name" value="TruA/RsuA/RluB/E/F_N"/>
</dbReference>
<comment type="similarity">
    <text evidence="1 4">Belongs to the pseudouridine synthase RsuA family.</text>
</comment>
<dbReference type="RefSeq" id="WP_274258470.1">
    <property type="nucleotide sequence ID" value="NZ_CP117884.1"/>
</dbReference>
<dbReference type="SMART" id="SM00363">
    <property type="entry name" value="S4"/>
    <property type="match status" value="1"/>
</dbReference>
<dbReference type="Gene3D" id="3.30.70.580">
    <property type="entry name" value="Pseudouridine synthase I, catalytic domain, N-terminal subdomain"/>
    <property type="match status" value="1"/>
</dbReference>
<dbReference type="InterPro" id="IPR002942">
    <property type="entry name" value="S4_RNA-bd"/>
</dbReference>
<protein>
    <recommendedName>
        <fullName evidence="4">Pseudouridine synthase</fullName>
        <ecNumber evidence="4">5.4.99.-</ecNumber>
    </recommendedName>
</protein>
<keyword evidence="3" id="KW-0694">RNA-binding</keyword>
<dbReference type="PROSITE" id="PS01149">
    <property type="entry name" value="PSI_RSU"/>
    <property type="match status" value="1"/>
</dbReference>
<dbReference type="Pfam" id="PF00849">
    <property type="entry name" value="PseudoU_synth_2"/>
    <property type="match status" value="1"/>
</dbReference>
<dbReference type="Proteomes" id="UP001220377">
    <property type="component" value="Chromosome"/>
</dbReference>
<dbReference type="PANTHER" id="PTHR47683">
    <property type="entry name" value="PSEUDOURIDINE SYNTHASE FAMILY PROTEIN-RELATED"/>
    <property type="match status" value="1"/>
</dbReference>
<dbReference type="InterPro" id="IPR006145">
    <property type="entry name" value="PsdUridine_synth_RsuA/RluA"/>
</dbReference>
<dbReference type="InterPro" id="IPR018496">
    <property type="entry name" value="PsdUridine_synth_RsuA/RluB_CS"/>
</dbReference>
<evidence type="ECO:0000256" key="4">
    <source>
        <dbReference type="RuleBase" id="RU003887"/>
    </source>
</evidence>
<dbReference type="Gene3D" id="3.10.290.10">
    <property type="entry name" value="RNA-binding S4 domain"/>
    <property type="match status" value="1"/>
</dbReference>
<dbReference type="InterPro" id="IPR042092">
    <property type="entry name" value="PsdUridine_s_RsuA/RluB/E/F_cat"/>
</dbReference>
<organism evidence="6 7">
    <name type="scientific">Lacticaseibacillus pabuli</name>
    <dbReference type="NCBI Taxonomy" id="3025672"/>
    <lineage>
        <taxon>Bacteria</taxon>
        <taxon>Bacillati</taxon>
        <taxon>Bacillota</taxon>
        <taxon>Bacilli</taxon>
        <taxon>Lactobacillales</taxon>
        <taxon>Lactobacillaceae</taxon>
        <taxon>Lacticaseibacillus</taxon>
    </lineage>
</organism>
<evidence type="ECO:0000313" key="6">
    <source>
        <dbReference type="EMBL" id="WDF81598.1"/>
    </source>
</evidence>